<reference evidence="2 3" key="1">
    <citation type="submission" date="2019-01" db="EMBL/GenBank/DDBJ databases">
        <title>Draft genome sequence of Dictyobacter sp. Uno17.</title>
        <authorList>
            <person name="Wang C.M."/>
            <person name="Zheng Y."/>
            <person name="Sakai Y."/>
            <person name="Abe K."/>
            <person name="Yokota A."/>
            <person name="Yabe S."/>
        </authorList>
    </citation>
    <scope>NUCLEOTIDE SEQUENCE [LARGE SCALE GENOMIC DNA]</scope>
    <source>
        <strain evidence="2 3">Uno17</strain>
    </source>
</reference>
<dbReference type="OrthoDB" id="157726at2"/>
<feature type="compositionally biased region" description="Pro residues" evidence="1">
    <location>
        <begin position="126"/>
        <end position="139"/>
    </location>
</feature>
<feature type="compositionally biased region" description="Polar residues" evidence="1">
    <location>
        <begin position="140"/>
        <end position="152"/>
    </location>
</feature>
<dbReference type="Proteomes" id="UP000322530">
    <property type="component" value="Unassembled WGS sequence"/>
</dbReference>
<gene>
    <name evidence="2" type="ORF">KDI_48790</name>
</gene>
<evidence type="ECO:0000313" key="3">
    <source>
        <dbReference type="Proteomes" id="UP000322530"/>
    </source>
</evidence>
<keyword evidence="3" id="KW-1185">Reference proteome</keyword>
<accession>A0A5A5TJA4</accession>
<evidence type="ECO:0000313" key="2">
    <source>
        <dbReference type="EMBL" id="GCF11315.1"/>
    </source>
</evidence>
<sequence length="230" mass="25298">MSQQQGRITDSLAQVISTIQQNRMSGDLRVRRAEETANEIGMIVFIDGQAIRAQVGVQQGAAAFETLRTWQRCIFIFAPRSVSNSFQALSPSQTNLPQYNPQLPSQYSPQLPSQYSPQLPSQYSPQLPPQYSPALPPPTTHQLPSSPGQTGEQPLVPIPLMAIPRATMSVVKAIGIINNAGLPRTCRQILLLIDGQHSVNDLVALSNIPHEETLKMLRALEHLSIIIIPR</sequence>
<comment type="caution">
    <text evidence="2">The sequence shown here is derived from an EMBL/GenBank/DDBJ whole genome shotgun (WGS) entry which is preliminary data.</text>
</comment>
<evidence type="ECO:0000256" key="1">
    <source>
        <dbReference type="SAM" id="MobiDB-lite"/>
    </source>
</evidence>
<feature type="region of interest" description="Disordered" evidence="1">
    <location>
        <begin position="93"/>
        <end position="155"/>
    </location>
</feature>
<organism evidence="2 3">
    <name type="scientific">Dictyobacter arantiisoli</name>
    <dbReference type="NCBI Taxonomy" id="2014874"/>
    <lineage>
        <taxon>Bacteria</taxon>
        <taxon>Bacillati</taxon>
        <taxon>Chloroflexota</taxon>
        <taxon>Ktedonobacteria</taxon>
        <taxon>Ktedonobacterales</taxon>
        <taxon>Dictyobacteraceae</taxon>
        <taxon>Dictyobacter</taxon>
    </lineage>
</organism>
<dbReference type="AlphaFoldDB" id="A0A5A5TJA4"/>
<feature type="compositionally biased region" description="Low complexity" evidence="1">
    <location>
        <begin position="96"/>
        <end position="125"/>
    </location>
</feature>
<dbReference type="RefSeq" id="WP_149404148.1">
    <property type="nucleotide sequence ID" value="NZ_BIXY01000104.1"/>
</dbReference>
<proteinExistence type="predicted"/>
<dbReference type="EMBL" id="BIXY01000104">
    <property type="protein sequence ID" value="GCF11315.1"/>
    <property type="molecule type" value="Genomic_DNA"/>
</dbReference>
<protein>
    <submittedName>
        <fullName evidence="2">Uncharacterized protein</fullName>
    </submittedName>
</protein>
<name>A0A5A5TJA4_9CHLR</name>